<dbReference type="Proteomes" id="UP000223968">
    <property type="component" value="Unassembled WGS sequence"/>
</dbReference>
<dbReference type="AlphaFoldDB" id="A0A2B7WY29"/>
<sequence>MTLCQNGNSANRNVAGQRPLEGKLAIVTGSSRGLGAAFARQLASKGSSLVINYISESSTAGATALATSLSNEYSIKAITAQADLSTTDGPSQIVTVAKQHFTNPQTNTFQIDIIINNAGIVLPEALGSVTLENFDRQYHVNVRGPMLLVQAALPNLPTDRSGRMNREFTSY</sequence>
<protein>
    <submittedName>
        <fullName evidence="3">Uncharacterized protein</fullName>
    </submittedName>
</protein>
<dbReference type="OrthoDB" id="47007at2759"/>
<dbReference type="Gene3D" id="3.40.50.720">
    <property type="entry name" value="NAD(P)-binding Rossmann-like Domain"/>
    <property type="match status" value="1"/>
</dbReference>
<keyword evidence="4" id="KW-1185">Reference proteome</keyword>
<dbReference type="SUPFAM" id="SSF51735">
    <property type="entry name" value="NAD(P)-binding Rossmann-fold domains"/>
    <property type="match status" value="1"/>
</dbReference>
<accession>A0A2B7WY29</accession>
<dbReference type="EMBL" id="PDNB01000171">
    <property type="protein sequence ID" value="PGH01477.1"/>
    <property type="molecule type" value="Genomic_DNA"/>
</dbReference>
<dbReference type="PRINTS" id="PR00081">
    <property type="entry name" value="GDHRDH"/>
</dbReference>
<keyword evidence="2" id="KW-0560">Oxidoreductase</keyword>
<dbReference type="GO" id="GO:0016614">
    <property type="term" value="F:oxidoreductase activity, acting on CH-OH group of donors"/>
    <property type="evidence" value="ECO:0007669"/>
    <property type="project" value="UniProtKB-ARBA"/>
</dbReference>
<dbReference type="Pfam" id="PF00106">
    <property type="entry name" value="adh_short"/>
    <property type="match status" value="1"/>
</dbReference>
<comment type="caution">
    <text evidence="3">The sequence shown here is derived from an EMBL/GenBank/DDBJ whole genome shotgun (WGS) entry which is preliminary data.</text>
</comment>
<proteinExistence type="inferred from homology"/>
<reference evidence="3 4" key="1">
    <citation type="submission" date="2017-10" db="EMBL/GenBank/DDBJ databases">
        <title>Comparative genomics in systemic dimorphic fungi from Ajellomycetaceae.</title>
        <authorList>
            <person name="Munoz J.F."/>
            <person name="Mcewen J.G."/>
            <person name="Clay O.K."/>
            <person name="Cuomo C.A."/>
        </authorList>
    </citation>
    <scope>NUCLEOTIDE SEQUENCE [LARGE SCALE GENOMIC DNA]</scope>
    <source>
        <strain evidence="3 4">UAMH5409</strain>
    </source>
</reference>
<dbReference type="PANTHER" id="PTHR48107">
    <property type="entry name" value="NADPH-DEPENDENT ALDEHYDE REDUCTASE-LIKE PROTEIN, CHLOROPLASTIC-RELATED"/>
    <property type="match status" value="1"/>
</dbReference>
<comment type="similarity">
    <text evidence="1">Belongs to the short-chain dehydrogenases/reductases (SDR) family.</text>
</comment>
<dbReference type="STRING" id="1447875.A0A2B7WY29"/>
<gene>
    <name evidence="3" type="ORF">AJ79_07915</name>
</gene>
<organism evidence="3 4">
    <name type="scientific">Helicocarpus griseus UAMH5409</name>
    <dbReference type="NCBI Taxonomy" id="1447875"/>
    <lineage>
        <taxon>Eukaryota</taxon>
        <taxon>Fungi</taxon>
        <taxon>Dikarya</taxon>
        <taxon>Ascomycota</taxon>
        <taxon>Pezizomycotina</taxon>
        <taxon>Eurotiomycetes</taxon>
        <taxon>Eurotiomycetidae</taxon>
        <taxon>Onygenales</taxon>
        <taxon>Ajellomycetaceae</taxon>
        <taxon>Helicocarpus</taxon>
    </lineage>
</organism>
<evidence type="ECO:0000313" key="4">
    <source>
        <dbReference type="Proteomes" id="UP000223968"/>
    </source>
</evidence>
<dbReference type="InterPro" id="IPR036291">
    <property type="entry name" value="NAD(P)-bd_dom_sf"/>
</dbReference>
<evidence type="ECO:0000256" key="2">
    <source>
        <dbReference type="ARBA" id="ARBA00023002"/>
    </source>
</evidence>
<dbReference type="InterPro" id="IPR002347">
    <property type="entry name" value="SDR_fam"/>
</dbReference>
<name>A0A2B7WY29_9EURO</name>
<evidence type="ECO:0000313" key="3">
    <source>
        <dbReference type="EMBL" id="PGH01477.1"/>
    </source>
</evidence>
<dbReference type="PANTHER" id="PTHR48107:SF7">
    <property type="entry name" value="RE15974P"/>
    <property type="match status" value="1"/>
</dbReference>
<evidence type="ECO:0000256" key="1">
    <source>
        <dbReference type="ARBA" id="ARBA00006484"/>
    </source>
</evidence>